<sequence length="256" mass="29203">MTSIVSWNVNGIRAVEKKGFLDWLNTENPDILCIQETKARKEQLSSELTEADLPSGKYFTYWAAAKKAGYSGTAIFSKKEPLSVRTMGLSEFDDEGRVLVADFEKFSVISAYFPNSQDGGARLGYKLDFCSAMLEFCNSLKKNGKNIVLCGDYNIAHKPIDLANPKANEKNPGYLPEEREWMDKFTTSGYTDTFRHFCKEPENYTWWSYRFKAREKNIGWRIDYACVNDEFVAKIKESIILKDITGSDHCPVKIVL</sequence>
<dbReference type="GO" id="GO:0003677">
    <property type="term" value="F:DNA binding"/>
    <property type="evidence" value="ECO:0007669"/>
    <property type="project" value="InterPro"/>
</dbReference>
<gene>
    <name evidence="10" type="primary">xth</name>
    <name evidence="10" type="ORF">IFE08_10960</name>
</gene>
<comment type="cofactor">
    <cofactor evidence="7">
        <name>Mg(2+)</name>
        <dbReference type="ChEBI" id="CHEBI:18420"/>
    </cofactor>
    <cofactor evidence="7">
        <name>Mn(2+)</name>
        <dbReference type="ChEBI" id="CHEBI:29035"/>
    </cofactor>
    <text evidence="7">Probably binds two magnesium or manganese ions per subunit.</text>
</comment>
<dbReference type="AlphaFoldDB" id="A0A7S6WNC8"/>
<feature type="active site" evidence="6">
    <location>
        <position position="112"/>
    </location>
</feature>
<dbReference type="InterPro" id="IPR020848">
    <property type="entry name" value="AP_endonuclease_F1_CS"/>
</dbReference>
<feature type="site" description="Interaction with DNA substrate" evidence="8">
    <location>
        <position position="249"/>
    </location>
</feature>
<feature type="active site" description="Proton acceptor" evidence="6">
    <location>
        <position position="249"/>
    </location>
</feature>
<dbReference type="InterPro" id="IPR004808">
    <property type="entry name" value="AP_endonuc_1"/>
</dbReference>
<feature type="binding site" evidence="7">
    <location>
        <position position="8"/>
    </location>
    <ligand>
        <name>Mg(2+)</name>
        <dbReference type="ChEBI" id="CHEBI:18420"/>
        <label>1</label>
    </ligand>
</feature>
<evidence type="ECO:0000313" key="10">
    <source>
        <dbReference type="EMBL" id="QOW60328.1"/>
    </source>
</evidence>
<dbReference type="NCBIfam" id="TIGR00195">
    <property type="entry name" value="exoDNase_III"/>
    <property type="match status" value="1"/>
</dbReference>
<dbReference type="CDD" id="cd09085">
    <property type="entry name" value="Mth212-like_AP-endo"/>
    <property type="match status" value="1"/>
</dbReference>
<accession>A0A7S6WNC8</accession>
<dbReference type="Gene3D" id="3.60.10.10">
    <property type="entry name" value="Endonuclease/exonuclease/phosphatase"/>
    <property type="match status" value="1"/>
</dbReference>
<dbReference type="EC" id="3.1.11.2" evidence="10"/>
<comment type="cofactor">
    <cofactor evidence="1">
        <name>Mn(2+)</name>
        <dbReference type="ChEBI" id="CHEBI:29035"/>
    </cofactor>
</comment>
<proteinExistence type="inferred from homology"/>
<feature type="binding site" evidence="7">
    <location>
        <position position="249"/>
    </location>
    <ligand>
        <name>Mg(2+)</name>
        <dbReference type="ChEBI" id="CHEBI:18420"/>
        <label>1</label>
    </ligand>
</feature>
<reference evidence="10 11" key="1">
    <citation type="submission" date="2020-09" db="EMBL/GenBank/DDBJ databases">
        <title>Characterization of Treponema spp. from bovine digital dermatitis in Korea.</title>
        <authorList>
            <person name="Espiritu H.M."/>
            <person name="Cho Y.I."/>
            <person name="Mamuad L."/>
        </authorList>
    </citation>
    <scope>NUCLEOTIDE SEQUENCE [LARGE SCALE GENOMIC DNA]</scope>
    <source>
        <strain evidence="10 11">KS1</strain>
    </source>
</reference>
<dbReference type="InterPro" id="IPR005135">
    <property type="entry name" value="Endo/exonuclease/phosphatase"/>
</dbReference>
<evidence type="ECO:0000313" key="11">
    <source>
        <dbReference type="Proteomes" id="UP000593915"/>
    </source>
</evidence>
<organism evidence="10 11">
    <name type="scientific">Treponema pedis</name>
    <dbReference type="NCBI Taxonomy" id="409322"/>
    <lineage>
        <taxon>Bacteria</taxon>
        <taxon>Pseudomonadati</taxon>
        <taxon>Spirochaetota</taxon>
        <taxon>Spirochaetia</taxon>
        <taxon>Spirochaetales</taxon>
        <taxon>Treponemataceae</taxon>
        <taxon>Treponema</taxon>
    </lineage>
</organism>
<keyword evidence="4 10" id="KW-0378">Hydrolase</keyword>
<evidence type="ECO:0000256" key="3">
    <source>
        <dbReference type="ARBA" id="ARBA00022723"/>
    </source>
</evidence>
<dbReference type="Proteomes" id="UP000593915">
    <property type="component" value="Chromosome"/>
</dbReference>
<keyword evidence="5 7" id="KW-0460">Magnesium</keyword>
<evidence type="ECO:0000256" key="7">
    <source>
        <dbReference type="PIRSR" id="PIRSR604808-2"/>
    </source>
</evidence>
<evidence type="ECO:0000256" key="5">
    <source>
        <dbReference type="ARBA" id="ARBA00022842"/>
    </source>
</evidence>
<keyword evidence="7" id="KW-0464">Manganese</keyword>
<dbReference type="GO" id="GO:0003906">
    <property type="term" value="F:DNA-(apurinic or apyrimidinic site) endonuclease activity"/>
    <property type="evidence" value="ECO:0007669"/>
    <property type="project" value="TreeGrafter"/>
</dbReference>
<feature type="active site" description="Proton donor/acceptor" evidence="6">
    <location>
        <position position="152"/>
    </location>
</feature>
<evidence type="ECO:0000256" key="1">
    <source>
        <dbReference type="ARBA" id="ARBA00001936"/>
    </source>
</evidence>
<dbReference type="RefSeq" id="WP_024466389.1">
    <property type="nucleotide sequence ID" value="NZ_CP045670.1"/>
</dbReference>
<dbReference type="PROSITE" id="PS00726">
    <property type="entry name" value="AP_NUCLEASE_F1_1"/>
    <property type="match status" value="1"/>
</dbReference>
<feature type="binding site" evidence="7">
    <location>
        <position position="154"/>
    </location>
    <ligand>
        <name>Mg(2+)</name>
        <dbReference type="ChEBI" id="CHEBI:18420"/>
        <label>1</label>
    </ligand>
</feature>
<evidence type="ECO:0000256" key="6">
    <source>
        <dbReference type="PIRSR" id="PIRSR604808-1"/>
    </source>
</evidence>
<dbReference type="Pfam" id="PF03372">
    <property type="entry name" value="Exo_endo_phos"/>
    <property type="match status" value="1"/>
</dbReference>
<dbReference type="GO" id="GO:0046872">
    <property type="term" value="F:metal ion binding"/>
    <property type="evidence" value="ECO:0007669"/>
    <property type="project" value="UniProtKB-KW"/>
</dbReference>
<dbReference type="InterPro" id="IPR020847">
    <property type="entry name" value="AP_endonuclease_F1_BS"/>
</dbReference>
<keyword evidence="3 7" id="KW-0479">Metal-binding</keyword>
<dbReference type="PROSITE" id="PS51435">
    <property type="entry name" value="AP_NUCLEASE_F1_4"/>
    <property type="match status" value="1"/>
</dbReference>
<dbReference type="InterPro" id="IPR036691">
    <property type="entry name" value="Endo/exonu/phosph_ase_sf"/>
</dbReference>
<dbReference type="EMBL" id="CP061839">
    <property type="protein sequence ID" value="QOW60328.1"/>
    <property type="molecule type" value="Genomic_DNA"/>
</dbReference>
<evidence type="ECO:0000259" key="9">
    <source>
        <dbReference type="Pfam" id="PF03372"/>
    </source>
</evidence>
<name>A0A7S6WNC8_9SPIR</name>
<dbReference type="PANTHER" id="PTHR22748">
    <property type="entry name" value="AP ENDONUCLEASE"/>
    <property type="match status" value="1"/>
</dbReference>
<evidence type="ECO:0000256" key="8">
    <source>
        <dbReference type="PIRSR" id="PIRSR604808-3"/>
    </source>
</evidence>
<evidence type="ECO:0000256" key="4">
    <source>
        <dbReference type="ARBA" id="ARBA00022801"/>
    </source>
</evidence>
<dbReference type="GO" id="GO:0008081">
    <property type="term" value="F:phosphoric diester hydrolase activity"/>
    <property type="evidence" value="ECO:0007669"/>
    <property type="project" value="TreeGrafter"/>
</dbReference>
<dbReference type="GO" id="GO:0008311">
    <property type="term" value="F:double-stranded DNA 3'-5' DNA exonuclease activity"/>
    <property type="evidence" value="ECO:0007669"/>
    <property type="project" value="UniProtKB-EC"/>
</dbReference>
<feature type="binding site" evidence="7">
    <location>
        <position position="36"/>
    </location>
    <ligand>
        <name>Mg(2+)</name>
        <dbReference type="ChEBI" id="CHEBI:18420"/>
        <label>1</label>
    </ligand>
</feature>
<dbReference type="PANTHER" id="PTHR22748:SF6">
    <property type="entry name" value="DNA-(APURINIC OR APYRIMIDINIC SITE) ENDONUCLEASE"/>
    <property type="match status" value="1"/>
</dbReference>
<feature type="binding site" evidence="7">
    <location>
        <position position="248"/>
    </location>
    <ligand>
        <name>Mg(2+)</name>
        <dbReference type="ChEBI" id="CHEBI:18420"/>
        <label>1</label>
    </ligand>
</feature>
<dbReference type="NCBIfam" id="TIGR00633">
    <property type="entry name" value="xth"/>
    <property type="match status" value="1"/>
</dbReference>
<dbReference type="SUPFAM" id="SSF56219">
    <property type="entry name" value="DNase I-like"/>
    <property type="match status" value="1"/>
</dbReference>
<protein>
    <submittedName>
        <fullName evidence="10">Exodeoxyribonuclease III</fullName>
        <ecNumber evidence="10">3.1.11.2</ecNumber>
    </submittedName>
</protein>
<feature type="domain" description="Endonuclease/exonuclease/phosphatase" evidence="9">
    <location>
        <begin position="5"/>
        <end position="249"/>
    </location>
</feature>
<comment type="similarity">
    <text evidence="2">Belongs to the DNA repair enzymes AP/ExoA family.</text>
</comment>
<dbReference type="GO" id="GO:0006284">
    <property type="term" value="P:base-excision repair"/>
    <property type="evidence" value="ECO:0007669"/>
    <property type="project" value="TreeGrafter"/>
</dbReference>
<dbReference type="FunFam" id="3.60.10.10:FF:000026">
    <property type="entry name" value="Exodeoxyribonuclease III"/>
    <property type="match status" value="1"/>
</dbReference>
<feature type="site" description="Transition state stabilizer" evidence="8">
    <location>
        <position position="154"/>
    </location>
</feature>
<feature type="binding site" evidence="7">
    <location>
        <position position="152"/>
    </location>
    <ligand>
        <name>Mg(2+)</name>
        <dbReference type="ChEBI" id="CHEBI:18420"/>
        <label>1</label>
    </ligand>
</feature>
<feature type="site" description="Important for catalytic activity" evidence="8">
    <location>
        <position position="223"/>
    </location>
</feature>
<dbReference type="PROSITE" id="PS00727">
    <property type="entry name" value="AP_NUCLEASE_F1_2"/>
    <property type="match status" value="1"/>
</dbReference>
<evidence type="ECO:0000256" key="2">
    <source>
        <dbReference type="ARBA" id="ARBA00007092"/>
    </source>
</evidence>